<gene>
    <name evidence="1" type="ORF">GCM10007140_33530</name>
</gene>
<accession>A0A917ETT4</accession>
<dbReference type="Proteomes" id="UP000605259">
    <property type="component" value="Unassembled WGS sequence"/>
</dbReference>
<reference evidence="1" key="1">
    <citation type="journal article" date="2014" name="Int. J. Syst. Evol. Microbiol.">
        <title>Complete genome sequence of Corynebacterium casei LMG S-19264T (=DSM 44701T), isolated from a smear-ripened cheese.</title>
        <authorList>
            <consortium name="US DOE Joint Genome Institute (JGI-PGF)"/>
            <person name="Walter F."/>
            <person name="Albersmeier A."/>
            <person name="Kalinowski J."/>
            <person name="Ruckert C."/>
        </authorList>
    </citation>
    <scope>NUCLEOTIDE SEQUENCE</scope>
    <source>
        <strain evidence="1">CGMCC 1.12698</strain>
    </source>
</reference>
<organism evidence="1 2">
    <name type="scientific">Priestia taiwanensis</name>
    <dbReference type="NCBI Taxonomy" id="1347902"/>
    <lineage>
        <taxon>Bacteria</taxon>
        <taxon>Bacillati</taxon>
        <taxon>Bacillota</taxon>
        <taxon>Bacilli</taxon>
        <taxon>Bacillales</taxon>
        <taxon>Bacillaceae</taxon>
        <taxon>Priestia</taxon>
    </lineage>
</organism>
<proteinExistence type="predicted"/>
<keyword evidence="2" id="KW-1185">Reference proteome</keyword>
<comment type="caution">
    <text evidence="1">The sequence shown here is derived from an EMBL/GenBank/DDBJ whole genome shotgun (WGS) entry which is preliminary data.</text>
</comment>
<protein>
    <submittedName>
        <fullName evidence="1">Uncharacterized protein</fullName>
    </submittedName>
</protein>
<name>A0A917ETT4_9BACI</name>
<dbReference type="EMBL" id="BMFK01000004">
    <property type="protein sequence ID" value="GGE81241.1"/>
    <property type="molecule type" value="Genomic_DNA"/>
</dbReference>
<evidence type="ECO:0000313" key="1">
    <source>
        <dbReference type="EMBL" id="GGE81241.1"/>
    </source>
</evidence>
<evidence type="ECO:0000313" key="2">
    <source>
        <dbReference type="Proteomes" id="UP000605259"/>
    </source>
</evidence>
<dbReference type="AlphaFoldDB" id="A0A917ETT4"/>
<reference evidence="1" key="2">
    <citation type="submission" date="2020-09" db="EMBL/GenBank/DDBJ databases">
        <authorList>
            <person name="Sun Q."/>
            <person name="Zhou Y."/>
        </authorList>
    </citation>
    <scope>NUCLEOTIDE SEQUENCE</scope>
    <source>
        <strain evidence="1">CGMCC 1.12698</strain>
    </source>
</reference>
<sequence>MLSCGIENGGINDVERQAKYFCVLFLLCGTLLRDTSMLENLAFNFLNYLCIVKEIHFRR</sequence>